<keyword evidence="1" id="KW-0812">Transmembrane</keyword>
<dbReference type="EMBL" id="LSRX01000520">
    <property type="protein sequence ID" value="OLP94984.1"/>
    <property type="molecule type" value="Genomic_DNA"/>
</dbReference>
<protein>
    <submittedName>
        <fullName evidence="2">Uncharacterized protein</fullName>
    </submittedName>
</protein>
<comment type="caution">
    <text evidence="2">The sequence shown here is derived from an EMBL/GenBank/DDBJ whole genome shotgun (WGS) entry which is preliminary data.</text>
</comment>
<proteinExistence type="predicted"/>
<feature type="transmembrane region" description="Helical" evidence="1">
    <location>
        <begin position="50"/>
        <end position="77"/>
    </location>
</feature>
<keyword evidence="1" id="KW-0472">Membrane</keyword>
<keyword evidence="1" id="KW-1133">Transmembrane helix</keyword>
<evidence type="ECO:0000313" key="3">
    <source>
        <dbReference type="Proteomes" id="UP000186817"/>
    </source>
</evidence>
<name>A0A1Q9DIJ3_SYMMI</name>
<evidence type="ECO:0000256" key="1">
    <source>
        <dbReference type="SAM" id="Phobius"/>
    </source>
</evidence>
<accession>A0A1Q9DIJ3</accession>
<dbReference type="AlphaFoldDB" id="A0A1Q9DIJ3"/>
<feature type="transmembrane region" description="Helical" evidence="1">
    <location>
        <begin position="83"/>
        <end position="116"/>
    </location>
</feature>
<organism evidence="2 3">
    <name type="scientific">Symbiodinium microadriaticum</name>
    <name type="common">Dinoflagellate</name>
    <name type="synonym">Zooxanthella microadriatica</name>
    <dbReference type="NCBI Taxonomy" id="2951"/>
    <lineage>
        <taxon>Eukaryota</taxon>
        <taxon>Sar</taxon>
        <taxon>Alveolata</taxon>
        <taxon>Dinophyceae</taxon>
        <taxon>Suessiales</taxon>
        <taxon>Symbiodiniaceae</taxon>
        <taxon>Symbiodinium</taxon>
    </lineage>
</organism>
<sequence>MPDGCGVVSLGKSHRTPRAEDVSFKIHAHPLLVEGHASVQKPVPPRRMMLMMLMVMVMMMMMVMPLYLLLLLLLTAVQLDTEAIILITMTVLFIFLVLNIDSVIVMTIFVNITVIVNPSYHLHHRHGFDHVFSSLFSCVGTTYFLSQNFDEGSADEKCGTEDRADPPPSYPRTCTAVAGLYGLLKRKIVEDLFAGSATLCTYLELRTAVGCIRGFTPNAWELMLRGREETVSPVMAFTGDPGSVFGALGTMSAPGRAIVPTWDLEAAWAQSDVLVHFIPCACHVQSTSEWRLHAQAMQAARSGFTSVRLLVSSHEMGSLCRMLSAVCFSVLISCAILGAVREKHGAALAPPRAGPSRPFLVCCVSRKRRAGREAKVLCSMSRQLSGGALKFMLWGGILSL</sequence>
<dbReference type="Proteomes" id="UP000186817">
    <property type="component" value="Unassembled WGS sequence"/>
</dbReference>
<gene>
    <name evidence="2" type="ORF">AK812_SmicGene22929</name>
</gene>
<evidence type="ECO:0000313" key="2">
    <source>
        <dbReference type="EMBL" id="OLP94984.1"/>
    </source>
</evidence>
<reference evidence="2 3" key="1">
    <citation type="submission" date="2016-02" db="EMBL/GenBank/DDBJ databases">
        <title>Genome analysis of coral dinoflagellate symbionts highlights evolutionary adaptations to a symbiotic lifestyle.</title>
        <authorList>
            <person name="Aranda M."/>
            <person name="Li Y."/>
            <person name="Liew Y.J."/>
            <person name="Baumgarten S."/>
            <person name="Simakov O."/>
            <person name="Wilson M."/>
            <person name="Piel J."/>
            <person name="Ashoor H."/>
            <person name="Bougouffa S."/>
            <person name="Bajic V.B."/>
            <person name="Ryu T."/>
            <person name="Ravasi T."/>
            <person name="Bayer T."/>
            <person name="Micklem G."/>
            <person name="Kim H."/>
            <person name="Bhak J."/>
            <person name="Lajeunesse T.C."/>
            <person name="Voolstra C.R."/>
        </authorList>
    </citation>
    <scope>NUCLEOTIDE SEQUENCE [LARGE SCALE GENOMIC DNA]</scope>
    <source>
        <strain evidence="2 3">CCMP2467</strain>
    </source>
</reference>
<keyword evidence="3" id="KW-1185">Reference proteome</keyword>